<dbReference type="HOGENOM" id="CLU_116131_0_0_2"/>
<dbReference type="RefSeq" id="WP_013336327.1">
    <property type="nucleotide sequence ID" value="NC_014537.1"/>
</dbReference>
<protein>
    <submittedName>
        <fullName evidence="2">Uncharacterized protein</fullName>
    </submittedName>
</protein>
<dbReference type="AlphaFoldDB" id="E1QRA5"/>
<evidence type="ECO:0000313" key="3">
    <source>
        <dbReference type="Proteomes" id="UP000006681"/>
    </source>
</evidence>
<feature type="compositionally biased region" description="Polar residues" evidence="1">
    <location>
        <begin position="164"/>
        <end position="180"/>
    </location>
</feature>
<reference evidence="2 3" key="1">
    <citation type="journal article" date="2010" name="Stand. Genomic Sci.">
        <title>Complete genome sequence of Vulcanisaeta distributa type strain (IC-017).</title>
        <authorList>
            <person name="Mavromatis K."/>
            <person name="Sikorski J."/>
            <person name="Pabst E."/>
            <person name="Teshima H."/>
            <person name="Lapidus A."/>
            <person name="Lucas S."/>
            <person name="Nolan M."/>
            <person name="Glavina Del Rio T."/>
            <person name="Cheng J.F."/>
            <person name="Bruce D."/>
            <person name="Goodwin L."/>
            <person name="Pitluck S."/>
            <person name="Liolios K."/>
            <person name="Ivanova N."/>
            <person name="Mikhailova N."/>
            <person name="Pati A."/>
            <person name="Chen A."/>
            <person name="Palaniappan K."/>
            <person name="Land M."/>
            <person name="Hauser L."/>
            <person name="Chang Y.J."/>
            <person name="Jeffries C.D."/>
            <person name="Rohde M."/>
            <person name="Spring S."/>
            <person name="Goker M."/>
            <person name="Wirth R."/>
            <person name="Woyke T."/>
            <person name="Bristow J."/>
            <person name="Eisen J.A."/>
            <person name="Markowitz V."/>
            <person name="Hugenholtz P."/>
            <person name="Klenk H.P."/>
            <person name="Kyrpides N.C."/>
        </authorList>
    </citation>
    <scope>NUCLEOTIDE SEQUENCE [LARGE SCALE GENOMIC DNA]</scope>
    <source>
        <strain evidence="3">DSM 14429 / JCM 11212 / NBRC 100878 / IC-017</strain>
    </source>
</reference>
<dbReference type="Proteomes" id="UP000006681">
    <property type="component" value="Chromosome"/>
</dbReference>
<feature type="region of interest" description="Disordered" evidence="1">
    <location>
        <begin position="151"/>
        <end position="180"/>
    </location>
</feature>
<reference evidence="3" key="2">
    <citation type="journal article" date="2010" name="Stand. Genomic Sci.">
        <title>Complete genome sequence of Vulcanisaeta distributa type strain (IC-017T).</title>
        <authorList>
            <person name="Mavromatis K."/>
            <person name="Sikorski J."/>
            <person name="Pabst E."/>
            <person name="Teshima H."/>
            <person name="Lapidus A."/>
            <person name="Lucas S."/>
            <person name="Nolan M."/>
            <person name="Glavina Del Rio T."/>
            <person name="Cheng J."/>
            <person name="Bruce D."/>
            <person name="Goodwin L."/>
            <person name="Pitluck S."/>
            <person name="Liolios K."/>
            <person name="Ivanova N."/>
            <person name="Mikhailova N."/>
            <person name="Pati A."/>
            <person name="Chen A."/>
            <person name="Palaniappan K."/>
            <person name="Land M."/>
            <person name="Hauser L."/>
            <person name="Chang Y."/>
            <person name="Jeffries C."/>
            <person name="Rohde M."/>
            <person name="Spring S."/>
            <person name="Goker M."/>
            <person name="Wirth R."/>
            <person name="Woyke T."/>
            <person name="Bristow J."/>
            <person name="Eisen J."/>
            <person name="Markowitz V."/>
            <person name="Hugenholtz P."/>
            <person name="Klenk H."/>
            <person name="Kyrpides N."/>
        </authorList>
    </citation>
    <scope>NUCLEOTIDE SEQUENCE [LARGE SCALE GENOMIC DNA]</scope>
    <source>
        <strain evidence="3">DSM 14429 / JCM 11212 / NBRC 100878 / IC-017</strain>
    </source>
</reference>
<accession>E1QRA5</accession>
<dbReference type="eggNOG" id="arCOG06029">
    <property type="taxonomic scope" value="Archaea"/>
</dbReference>
<proteinExistence type="predicted"/>
<dbReference type="GeneID" id="9752148"/>
<gene>
    <name evidence="2" type="ordered locus">Vdis_1216</name>
</gene>
<name>E1QRA5_VULDI</name>
<feature type="compositionally biased region" description="Basic and acidic residues" evidence="1">
    <location>
        <begin position="153"/>
        <end position="162"/>
    </location>
</feature>
<sequence length="180" mass="19615">MKSWLLIALAFLAGLSGMVVAANMNGVLAYLSYHLILPPPPMYSTVSAYINLGNLTPGMSGTAKATAYLYVNSSGYFKVKLHHEGLDDVFSNFTVVITIGNQTVTLNLHRDEYTVYLTPGNYTVSITVYYTVKPNPEGPPNVVNKPLITIKPVGEHEEEHEGNYTASNNQGNDDNQGSED</sequence>
<dbReference type="EMBL" id="CP002100">
    <property type="protein sequence ID" value="ADN50602.1"/>
    <property type="molecule type" value="Genomic_DNA"/>
</dbReference>
<evidence type="ECO:0000313" key="2">
    <source>
        <dbReference type="EMBL" id="ADN50602.1"/>
    </source>
</evidence>
<evidence type="ECO:0000256" key="1">
    <source>
        <dbReference type="SAM" id="MobiDB-lite"/>
    </source>
</evidence>
<keyword evidence="3" id="KW-1185">Reference proteome</keyword>
<dbReference type="OrthoDB" id="36941at2157"/>
<organism evidence="2 3">
    <name type="scientific">Vulcanisaeta distributa (strain DSM 14429 / JCM 11212 / NBRC 100878 / IC-017)</name>
    <dbReference type="NCBI Taxonomy" id="572478"/>
    <lineage>
        <taxon>Archaea</taxon>
        <taxon>Thermoproteota</taxon>
        <taxon>Thermoprotei</taxon>
        <taxon>Thermoproteales</taxon>
        <taxon>Thermoproteaceae</taxon>
        <taxon>Vulcanisaeta</taxon>
    </lineage>
</organism>
<dbReference type="KEGG" id="vdi:Vdis_1216"/>